<dbReference type="NCBIfam" id="TIGR02783">
    <property type="entry name" value="TrbL_P"/>
    <property type="match status" value="1"/>
</dbReference>
<reference evidence="8 9" key="1">
    <citation type="journal article" date="2014" name="Antonie Van Leeuwenhoek">
        <title>Hyphomonas beringensis sp. nov. and Hyphomonas chukchiensis sp. nov., isolated from surface seawater of the Bering Sea and Chukchi Sea.</title>
        <authorList>
            <person name="Li C."/>
            <person name="Lai Q."/>
            <person name="Li G."/>
            <person name="Dong C."/>
            <person name="Wang J."/>
            <person name="Liao Y."/>
            <person name="Shao Z."/>
        </authorList>
    </citation>
    <scope>NUCLEOTIDE SEQUENCE [LARGE SCALE GENOMIC DNA]</scope>
    <source>
        <strain evidence="8 9">BH-BN04-4</strain>
    </source>
</reference>
<comment type="subcellular location">
    <subcellularLocation>
        <location evidence="1">Membrane</location>
        <topology evidence="1">Multi-pass membrane protein</topology>
    </subcellularLocation>
</comment>
<protein>
    <recommendedName>
        <fullName evidence="10">Conjugal transfer protein TrbL</fullName>
    </recommendedName>
</protein>
<dbReference type="GO" id="GO:0016020">
    <property type="term" value="C:membrane"/>
    <property type="evidence" value="ECO:0007669"/>
    <property type="project" value="UniProtKB-SubCell"/>
</dbReference>
<evidence type="ECO:0000256" key="4">
    <source>
        <dbReference type="ARBA" id="ARBA00022989"/>
    </source>
</evidence>
<gene>
    <name evidence="8" type="ORF">HY30_18765</name>
</gene>
<proteinExistence type="inferred from homology"/>
<keyword evidence="4 7" id="KW-1133">Transmembrane helix</keyword>
<feature type="compositionally biased region" description="Basic and acidic residues" evidence="6">
    <location>
        <begin position="402"/>
        <end position="412"/>
    </location>
</feature>
<feature type="transmembrane region" description="Helical" evidence="7">
    <location>
        <begin position="238"/>
        <end position="259"/>
    </location>
</feature>
<dbReference type="AlphaFoldDB" id="A0A062UIB8"/>
<dbReference type="PATRIC" id="fig|1280947.3.peg.2810"/>
<evidence type="ECO:0000256" key="7">
    <source>
        <dbReference type="SAM" id="Phobius"/>
    </source>
</evidence>
<evidence type="ECO:0000256" key="6">
    <source>
        <dbReference type="SAM" id="MobiDB-lite"/>
    </source>
</evidence>
<keyword evidence="9" id="KW-1185">Reference proteome</keyword>
<comment type="similarity">
    <text evidence="2">Belongs to the TrbL/VirB6 family.</text>
</comment>
<dbReference type="InterPro" id="IPR007688">
    <property type="entry name" value="Conjugal_tfr_TrbL/VirB6"/>
</dbReference>
<evidence type="ECO:0000256" key="3">
    <source>
        <dbReference type="ARBA" id="ARBA00022692"/>
    </source>
</evidence>
<accession>A0A062UIB8</accession>
<sequence length="442" mass="44526">MEDLGVIDQFVATFSAYIDSGFGLLQPDVAFLTSALIAIDITLAGLFWAMGPDTDIVGRFLKKVLYVGAFALILGNFALLSDVVFTSFAQLGLNATGGTITADDIIKPGFVAATGFDAALPLLDEIEKLTGPIAFFQNIVIIAVLFLAWIITLLAFFFLAIQLFVTIIEFKLTTLAGFVLIPFALWNKTSFLAEKVLGNVIASGIKLMVLAIIVGIGSTIFSSITSTFQPDEVTLEQAASVILGSLSLLALGLFGPGIATGLVSGAPQLGAGAAIGTAAGVAAGTVAGGTLAKAGIGAAAGGTRSAVGAAASMAGGARTAYQMNAAASGKSGAGAAMAGMSGVAGAGVRAAASGAKDFARRAFGNPHERHQAGARAAFAATGGTGAPNAGPTNGGQNSSPDWARRIRRDQSTRDAGMMAASAVRDGDRPGGGTSIQLKNDED</sequence>
<comment type="caution">
    <text evidence="8">The sequence shown here is derived from an EMBL/GenBank/DDBJ whole genome shotgun (WGS) entry which is preliminary data.</text>
</comment>
<feature type="transmembrane region" description="Helical" evidence="7">
    <location>
        <begin position="167"/>
        <end position="186"/>
    </location>
</feature>
<organism evidence="8 9">
    <name type="scientific">Hyphomonas chukchiensis</name>
    <dbReference type="NCBI Taxonomy" id="1280947"/>
    <lineage>
        <taxon>Bacteria</taxon>
        <taxon>Pseudomonadati</taxon>
        <taxon>Pseudomonadota</taxon>
        <taxon>Alphaproteobacteria</taxon>
        <taxon>Hyphomonadales</taxon>
        <taxon>Hyphomonadaceae</taxon>
        <taxon>Hyphomonas</taxon>
    </lineage>
</organism>
<evidence type="ECO:0000256" key="5">
    <source>
        <dbReference type="ARBA" id="ARBA00023136"/>
    </source>
</evidence>
<evidence type="ECO:0008006" key="10">
    <source>
        <dbReference type="Google" id="ProtNLM"/>
    </source>
</evidence>
<evidence type="ECO:0000256" key="2">
    <source>
        <dbReference type="ARBA" id="ARBA00007802"/>
    </source>
</evidence>
<dbReference type="OrthoDB" id="9788052at2"/>
<evidence type="ECO:0000313" key="9">
    <source>
        <dbReference type="Proteomes" id="UP000027190"/>
    </source>
</evidence>
<feature type="region of interest" description="Disordered" evidence="6">
    <location>
        <begin position="380"/>
        <end position="442"/>
    </location>
</feature>
<dbReference type="RefSeq" id="WP_034741979.1">
    <property type="nucleotide sequence ID" value="NZ_AWFG01000051.1"/>
</dbReference>
<dbReference type="Pfam" id="PF04610">
    <property type="entry name" value="TrbL"/>
    <property type="match status" value="1"/>
</dbReference>
<dbReference type="InterPro" id="IPR014150">
    <property type="entry name" value="Conjugal_tfr_TrbL"/>
</dbReference>
<name>A0A062UIB8_9PROT</name>
<feature type="transmembrane region" description="Helical" evidence="7">
    <location>
        <begin position="29"/>
        <end position="51"/>
    </location>
</feature>
<keyword evidence="3 7" id="KW-0812">Transmembrane</keyword>
<dbReference type="Proteomes" id="UP000027190">
    <property type="component" value="Unassembled WGS sequence"/>
</dbReference>
<dbReference type="NCBIfam" id="NF010449">
    <property type="entry name" value="PRK13875.1"/>
    <property type="match status" value="1"/>
</dbReference>
<feature type="transmembrane region" description="Helical" evidence="7">
    <location>
        <begin position="135"/>
        <end position="161"/>
    </location>
</feature>
<dbReference type="STRING" id="1280947.HY30_18765"/>
<dbReference type="eggNOG" id="COG3846">
    <property type="taxonomic scope" value="Bacteria"/>
</dbReference>
<dbReference type="EMBL" id="AWFG01000051">
    <property type="protein sequence ID" value="KCZ56319.1"/>
    <property type="molecule type" value="Genomic_DNA"/>
</dbReference>
<feature type="transmembrane region" description="Helical" evidence="7">
    <location>
        <begin position="63"/>
        <end position="85"/>
    </location>
</feature>
<dbReference type="GO" id="GO:0030255">
    <property type="term" value="P:protein secretion by the type IV secretion system"/>
    <property type="evidence" value="ECO:0007669"/>
    <property type="project" value="InterPro"/>
</dbReference>
<evidence type="ECO:0000256" key="1">
    <source>
        <dbReference type="ARBA" id="ARBA00004141"/>
    </source>
</evidence>
<feature type="compositionally biased region" description="Low complexity" evidence="6">
    <location>
        <begin position="380"/>
        <end position="395"/>
    </location>
</feature>
<evidence type="ECO:0000313" key="8">
    <source>
        <dbReference type="EMBL" id="KCZ56319.1"/>
    </source>
</evidence>
<feature type="transmembrane region" description="Helical" evidence="7">
    <location>
        <begin position="207"/>
        <end position="226"/>
    </location>
</feature>
<keyword evidence="5 7" id="KW-0472">Membrane</keyword>